<dbReference type="InterPro" id="IPR003439">
    <property type="entry name" value="ABC_transporter-like_ATP-bd"/>
</dbReference>
<dbReference type="Proteomes" id="UP000245720">
    <property type="component" value="Unassembled WGS sequence"/>
</dbReference>
<dbReference type="SMART" id="SM00382">
    <property type="entry name" value="AAA"/>
    <property type="match status" value="1"/>
</dbReference>
<gene>
    <name evidence="6" type="ORF">IE37_01862</name>
</gene>
<feature type="domain" description="ABC transporter" evidence="5">
    <location>
        <begin position="4"/>
        <end position="233"/>
    </location>
</feature>
<dbReference type="EMBL" id="QGDI01000007">
    <property type="protein sequence ID" value="PWJ12172.1"/>
    <property type="molecule type" value="Genomic_DNA"/>
</dbReference>
<keyword evidence="4 6" id="KW-0067">ATP-binding</keyword>
<name>A0A315XXH1_RUMFL</name>
<evidence type="ECO:0000256" key="2">
    <source>
        <dbReference type="ARBA" id="ARBA00022448"/>
    </source>
</evidence>
<accession>A0A315XXH1</accession>
<evidence type="ECO:0000256" key="1">
    <source>
        <dbReference type="ARBA" id="ARBA00005417"/>
    </source>
</evidence>
<comment type="similarity">
    <text evidence="1">Belongs to the ABC transporter superfamily.</text>
</comment>
<keyword evidence="2" id="KW-0813">Transport</keyword>
<keyword evidence="3" id="KW-0547">Nucleotide-binding</keyword>
<dbReference type="OrthoDB" id="9802264at2"/>
<evidence type="ECO:0000259" key="5">
    <source>
        <dbReference type="PROSITE" id="PS50893"/>
    </source>
</evidence>
<dbReference type="SUPFAM" id="SSF52540">
    <property type="entry name" value="P-loop containing nucleoside triphosphate hydrolases"/>
    <property type="match status" value="1"/>
</dbReference>
<protein>
    <submittedName>
        <fullName evidence="6">Putative ABC transport system ATP-binding protein</fullName>
    </submittedName>
</protein>
<dbReference type="InterPro" id="IPR027417">
    <property type="entry name" value="P-loop_NTPase"/>
</dbReference>
<evidence type="ECO:0000256" key="4">
    <source>
        <dbReference type="ARBA" id="ARBA00022840"/>
    </source>
</evidence>
<dbReference type="Gene3D" id="3.40.50.300">
    <property type="entry name" value="P-loop containing nucleotide triphosphate hydrolases"/>
    <property type="match status" value="1"/>
</dbReference>
<dbReference type="GO" id="GO:0016887">
    <property type="term" value="F:ATP hydrolysis activity"/>
    <property type="evidence" value="ECO:0007669"/>
    <property type="project" value="InterPro"/>
</dbReference>
<dbReference type="PANTHER" id="PTHR42798">
    <property type="entry name" value="LIPOPROTEIN-RELEASING SYSTEM ATP-BINDING PROTEIN LOLD"/>
    <property type="match status" value="1"/>
</dbReference>
<dbReference type="RefSeq" id="WP_109726632.1">
    <property type="nucleotide sequence ID" value="NZ_QGDI01000007.1"/>
</dbReference>
<dbReference type="InterPro" id="IPR017911">
    <property type="entry name" value="MacB-like_ATP-bd"/>
</dbReference>
<dbReference type="PROSITE" id="PS50893">
    <property type="entry name" value="ABC_TRANSPORTER_2"/>
    <property type="match status" value="1"/>
</dbReference>
<comment type="caution">
    <text evidence="6">The sequence shown here is derived from an EMBL/GenBank/DDBJ whole genome shotgun (WGS) entry which is preliminary data.</text>
</comment>
<organism evidence="6 7">
    <name type="scientific">Ruminococcus flavefaciens</name>
    <dbReference type="NCBI Taxonomy" id="1265"/>
    <lineage>
        <taxon>Bacteria</taxon>
        <taxon>Bacillati</taxon>
        <taxon>Bacillota</taxon>
        <taxon>Clostridia</taxon>
        <taxon>Eubacteriales</taxon>
        <taxon>Oscillospiraceae</taxon>
        <taxon>Ruminococcus</taxon>
    </lineage>
</organism>
<evidence type="ECO:0000256" key="3">
    <source>
        <dbReference type="ARBA" id="ARBA00022741"/>
    </source>
</evidence>
<dbReference type="GO" id="GO:0022857">
    <property type="term" value="F:transmembrane transporter activity"/>
    <property type="evidence" value="ECO:0007669"/>
    <property type="project" value="UniProtKB-ARBA"/>
</dbReference>
<dbReference type="GO" id="GO:0005524">
    <property type="term" value="F:ATP binding"/>
    <property type="evidence" value="ECO:0007669"/>
    <property type="project" value="UniProtKB-KW"/>
</dbReference>
<proteinExistence type="inferred from homology"/>
<dbReference type="GO" id="GO:0098796">
    <property type="term" value="C:membrane protein complex"/>
    <property type="evidence" value="ECO:0007669"/>
    <property type="project" value="UniProtKB-ARBA"/>
</dbReference>
<evidence type="ECO:0000313" key="6">
    <source>
        <dbReference type="EMBL" id="PWJ12172.1"/>
    </source>
</evidence>
<dbReference type="Pfam" id="PF00005">
    <property type="entry name" value="ABC_tran"/>
    <property type="match status" value="1"/>
</dbReference>
<sequence>MSLLKMENVVRRYGDESNAVYALNGVSLEIEEKEIVIILGSSGSGKSTLLNIIGGIDVMTDGKFVFMGKEMSGKKSKDLLMYRRENIGFVFQFYNLIADLTVRENIKVVAEYCSSPLDIDDVMKTLGINEFADRFPNQLSGGQQQRVAIARAVIKNPKLLLCDELTGALDSKSSGDVLKFIEKINAEYNTTIIIITHNNEIARMGDRIIRIHDGKIISNEINTAKVKASELEL</sequence>
<dbReference type="InterPro" id="IPR003593">
    <property type="entry name" value="AAA+_ATPase"/>
</dbReference>
<dbReference type="FunFam" id="3.40.50.300:FF:000032">
    <property type="entry name" value="Export ABC transporter ATP-binding protein"/>
    <property type="match status" value="1"/>
</dbReference>
<dbReference type="InterPro" id="IPR017871">
    <property type="entry name" value="ABC_transporter-like_CS"/>
</dbReference>
<dbReference type="CDD" id="cd03255">
    <property type="entry name" value="ABC_MJ0796_LolCDE_FtsE"/>
    <property type="match status" value="1"/>
</dbReference>
<dbReference type="AlphaFoldDB" id="A0A315XXH1"/>
<reference evidence="6 7" key="1">
    <citation type="submission" date="2018-05" db="EMBL/GenBank/DDBJ databases">
        <title>The Hungate 1000. A catalogue of reference genomes from the rumen microbiome.</title>
        <authorList>
            <person name="Kelly W."/>
        </authorList>
    </citation>
    <scope>NUCLEOTIDE SEQUENCE [LARGE SCALE GENOMIC DNA]</scope>
    <source>
        <strain evidence="6 7">SAb67</strain>
    </source>
</reference>
<evidence type="ECO:0000313" key="7">
    <source>
        <dbReference type="Proteomes" id="UP000245720"/>
    </source>
</evidence>
<dbReference type="PANTHER" id="PTHR42798:SF2">
    <property type="entry name" value="ABC TRANSPORTER ATP-BINDING PROTEIN MG467-RELATED"/>
    <property type="match status" value="1"/>
</dbReference>
<dbReference type="PROSITE" id="PS00211">
    <property type="entry name" value="ABC_TRANSPORTER_1"/>
    <property type="match status" value="1"/>
</dbReference>